<evidence type="ECO:0000256" key="1">
    <source>
        <dbReference type="ARBA" id="ARBA00004651"/>
    </source>
</evidence>
<evidence type="ECO:0000256" key="5">
    <source>
        <dbReference type="ARBA" id="ARBA00023136"/>
    </source>
</evidence>
<dbReference type="InterPro" id="IPR051449">
    <property type="entry name" value="ABC-2_transporter_component"/>
</dbReference>
<feature type="region of interest" description="Disordered" evidence="6">
    <location>
        <begin position="646"/>
        <end position="675"/>
    </location>
</feature>
<dbReference type="InterPro" id="IPR055396">
    <property type="entry name" value="DUF7088"/>
</dbReference>
<dbReference type="PANTHER" id="PTHR30294:SF29">
    <property type="entry name" value="MULTIDRUG ABC TRANSPORTER PERMEASE YBHS-RELATED"/>
    <property type="match status" value="1"/>
</dbReference>
<comment type="caution">
    <text evidence="11">The sequence shown here is derived from an EMBL/GenBank/DDBJ whole genome shotgun (WGS) entry which is preliminary data.</text>
</comment>
<dbReference type="Pfam" id="PF12698">
    <property type="entry name" value="ABC2_membrane_3"/>
    <property type="match status" value="1"/>
</dbReference>
<evidence type="ECO:0000259" key="8">
    <source>
        <dbReference type="Pfam" id="PF09822"/>
    </source>
</evidence>
<feature type="transmembrane region" description="Helical" evidence="7">
    <location>
        <begin position="266"/>
        <end position="286"/>
    </location>
</feature>
<feature type="domain" description="ABC-2 type transporter transmembrane" evidence="9">
    <location>
        <begin position="70"/>
        <end position="244"/>
    </location>
</feature>
<dbReference type="PANTHER" id="PTHR30294">
    <property type="entry name" value="MEMBRANE COMPONENT OF ABC TRANSPORTER YHHJ-RELATED"/>
    <property type="match status" value="1"/>
</dbReference>
<organism evidence="11 12">
    <name type="scientific">Eubacterium ventriosum</name>
    <dbReference type="NCBI Taxonomy" id="39496"/>
    <lineage>
        <taxon>Bacteria</taxon>
        <taxon>Bacillati</taxon>
        <taxon>Bacillota</taxon>
        <taxon>Clostridia</taxon>
        <taxon>Eubacteriales</taxon>
        <taxon>Eubacteriaceae</taxon>
        <taxon>Eubacterium</taxon>
    </lineage>
</organism>
<protein>
    <submittedName>
        <fullName evidence="11">Copper ABC transporter permease</fullName>
    </submittedName>
</protein>
<dbReference type="GO" id="GO:0140359">
    <property type="term" value="F:ABC-type transporter activity"/>
    <property type="evidence" value="ECO:0007669"/>
    <property type="project" value="InterPro"/>
</dbReference>
<dbReference type="EMBL" id="QSFO01000001">
    <property type="protein sequence ID" value="RHA57495.1"/>
    <property type="molecule type" value="Genomic_DNA"/>
</dbReference>
<keyword evidence="5 7" id="KW-0472">Membrane</keyword>
<feature type="transmembrane region" description="Helical" evidence="7">
    <location>
        <begin position="68"/>
        <end position="89"/>
    </location>
</feature>
<evidence type="ECO:0000313" key="11">
    <source>
        <dbReference type="EMBL" id="RHA57495.1"/>
    </source>
</evidence>
<evidence type="ECO:0000259" key="10">
    <source>
        <dbReference type="Pfam" id="PF23357"/>
    </source>
</evidence>
<keyword evidence="3 7" id="KW-0812">Transmembrane</keyword>
<evidence type="ECO:0000256" key="3">
    <source>
        <dbReference type="ARBA" id="ARBA00022692"/>
    </source>
</evidence>
<evidence type="ECO:0000256" key="2">
    <source>
        <dbReference type="ARBA" id="ARBA00022475"/>
    </source>
</evidence>
<dbReference type="Pfam" id="PF23357">
    <property type="entry name" value="DUF7088"/>
    <property type="match status" value="1"/>
</dbReference>
<sequence length="769" mass="84678">MPRLKRRADLRRKKINRRKKTMLAIYRRELKSYFTSVIACLFIAVTTLIAGIFFVYYNLSYGVSEMYSVYQCLLILVFTVPILTMKVIADERRQRTDQLILTAPVSVGKIVVGKFFALETIYAVPVFVMCLYPLILSSFGTVSFKTSYTNIFGLFLYGTAFIAIGIFISSITESQVISAIISIVVLLMGYMMQSLENMISSNGNILTKILGCFDLYTPVQDFLNGVISLSAVVYYISITVLFLFLTCQSIQKRRWNVSKKTIGTGVFSMGFIAIVVAVTVFANMIATTVTAKVSSATIDMTSTALFSISSDTKKMLKKLDSDIAIYVMAPKTSADSTIKKTLERYQSTSKHIKVEYKDTTLYPNFYQKYTDAAPTSNSLIVVNEKTSKSKVVDYNDIYVSDSYSYYTSGSSNASSYDCEGQLDSAISYVRSNTTYKIYQIEGHDEAVTDTTNFGSDSNLKDIVSKYNAEIESIKLVNRTEITTDECAALLILGPEKDYTEDEAKIVINYLNNGGKAIIGLENLTSQGVDKPNFNSILKEFGINVQSGVVAENNTSHYSTQYGPWFAFADGITGYASGLSSYVFAPYTSGLKQVKDSDDSITYTALASTSSDSVLKTNASKATTYKKESGDVDGPFDIVVSVEKTVTTTKSNDDSNKSSDTSNSSEENSDSTDETTTNTASLLVFGSVYSLSDTMDNSVSQSNTQIVNNALKDYIDTEVETVSVPAKSLSSEQLTVTESGSRLFGILISVVVPVIILLAGIVVWVRRRKR</sequence>
<evidence type="ECO:0000256" key="6">
    <source>
        <dbReference type="SAM" id="MobiDB-lite"/>
    </source>
</evidence>
<reference evidence="11 12" key="1">
    <citation type="submission" date="2018-08" db="EMBL/GenBank/DDBJ databases">
        <title>A genome reference for cultivated species of the human gut microbiota.</title>
        <authorList>
            <person name="Zou Y."/>
            <person name="Xue W."/>
            <person name="Luo G."/>
        </authorList>
    </citation>
    <scope>NUCLEOTIDE SEQUENCE [LARGE SCALE GENOMIC DNA]</scope>
    <source>
        <strain evidence="11 12">AM43-2</strain>
    </source>
</reference>
<accession>A0A413S6S3</accession>
<evidence type="ECO:0000256" key="7">
    <source>
        <dbReference type="SAM" id="Phobius"/>
    </source>
</evidence>
<dbReference type="InterPro" id="IPR019196">
    <property type="entry name" value="ABC_transp_unknown"/>
</dbReference>
<keyword evidence="2" id="KW-1003">Cell membrane</keyword>
<comment type="subcellular location">
    <subcellularLocation>
        <location evidence="1">Cell membrane</location>
        <topology evidence="1">Multi-pass membrane protein</topology>
    </subcellularLocation>
</comment>
<feature type="transmembrane region" description="Helical" evidence="7">
    <location>
        <begin position="742"/>
        <end position="764"/>
    </location>
</feature>
<feature type="transmembrane region" description="Helical" evidence="7">
    <location>
        <begin position="222"/>
        <end position="245"/>
    </location>
</feature>
<name>A0A413S6S3_9FIRM</name>
<feature type="transmembrane region" description="Helical" evidence="7">
    <location>
        <begin position="175"/>
        <end position="192"/>
    </location>
</feature>
<dbReference type="GO" id="GO:0005886">
    <property type="term" value="C:plasma membrane"/>
    <property type="evidence" value="ECO:0007669"/>
    <property type="project" value="UniProtKB-SubCell"/>
</dbReference>
<feature type="transmembrane region" description="Helical" evidence="7">
    <location>
        <begin position="110"/>
        <end position="135"/>
    </location>
</feature>
<evidence type="ECO:0000256" key="4">
    <source>
        <dbReference type="ARBA" id="ARBA00022989"/>
    </source>
</evidence>
<gene>
    <name evidence="11" type="ORF">DW929_01320</name>
</gene>
<feature type="domain" description="ABC-type uncharacterised transport system" evidence="8">
    <location>
        <begin position="437"/>
        <end position="702"/>
    </location>
</feature>
<keyword evidence="4 7" id="KW-1133">Transmembrane helix</keyword>
<feature type="transmembrane region" description="Helical" evidence="7">
    <location>
        <begin position="147"/>
        <end position="168"/>
    </location>
</feature>
<dbReference type="Proteomes" id="UP000284598">
    <property type="component" value="Unassembled WGS sequence"/>
</dbReference>
<evidence type="ECO:0000313" key="12">
    <source>
        <dbReference type="Proteomes" id="UP000284598"/>
    </source>
</evidence>
<dbReference type="AlphaFoldDB" id="A0A413S6S3"/>
<feature type="domain" description="DUF7088" evidence="10">
    <location>
        <begin position="304"/>
        <end position="392"/>
    </location>
</feature>
<proteinExistence type="predicted"/>
<dbReference type="InterPro" id="IPR013525">
    <property type="entry name" value="ABC2_TM"/>
</dbReference>
<dbReference type="Pfam" id="PF09822">
    <property type="entry name" value="ABC_transp_aux"/>
    <property type="match status" value="1"/>
</dbReference>
<feature type="transmembrane region" description="Helical" evidence="7">
    <location>
        <begin position="33"/>
        <end position="56"/>
    </location>
</feature>
<evidence type="ECO:0000259" key="9">
    <source>
        <dbReference type="Pfam" id="PF12698"/>
    </source>
</evidence>